<comment type="caution">
    <text evidence="1">The sequence shown here is derived from an EMBL/GenBank/DDBJ whole genome shotgun (WGS) entry which is preliminary data.</text>
</comment>
<name>A0A9Q1CSE7_HOLLE</name>
<gene>
    <name evidence="1" type="ORF">HOLleu_03321</name>
</gene>
<dbReference type="OrthoDB" id="6153050at2759"/>
<proteinExistence type="predicted"/>
<evidence type="ECO:0000313" key="2">
    <source>
        <dbReference type="Proteomes" id="UP001152320"/>
    </source>
</evidence>
<dbReference type="AlphaFoldDB" id="A0A9Q1CSE7"/>
<dbReference type="Proteomes" id="UP001152320">
    <property type="component" value="Chromosome 1"/>
</dbReference>
<sequence>MSMEKHVNLLCRSCYVQIRNIGRIRPLLNTEATKSLVHSLITSHLDYWNSLLCGVAEALTSKLQRTQNAAF</sequence>
<protein>
    <submittedName>
        <fullName evidence="1">Uncharacterized protein</fullName>
    </submittedName>
</protein>
<dbReference type="EMBL" id="JAIZAY010000001">
    <property type="protein sequence ID" value="KAJ8050211.1"/>
    <property type="molecule type" value="Genomic_DNA"/>
</dbReference>
<reference evidence="1" key="1">
    <citation type="submission" date="2021-10" db="EMBL/GenBank/DDBJ databases">
        <title>Tropical sea cucumber genome reveals ecological adaptation and Cuvierian tubules defense mechanism.</title>
        <authorList>
            <person name="Chen T."/>
        </authorList>
    </citation>
    <scope>NUCLEOTIDE SEQUENCE</scope>
    <source>
        <strain evidence="1">Nanhai2018</strain>
        <tissue evidence="1">Muscle</tissue>
    </source>
</reference>
<evidence type="ECO:0000313" key="1">
    <source>
        <dbReference type="EMBL" id="KAJ8050211.1"/>
    </source>
</evidence>
<organism evidence="1 2">
    <name type="scientific">Holothuria leucospilota</name>
    <name type="common">Black long sea cucumber</name>
    <name type="synonym">Mertensiothuria leucospilota</name>
    <dbReference type="NCBI Taxonomy" id="206669"/>
    <lineage>
        <taxon>Eukaryota</taxon>
        <taxon>Metazoa</taxon>
        <taxon>Echinodermata</taxon>
        <taxon>Eleutherozoa</taxon>
        <taxon>Echinozoa</taxon>
        <taxon>Holothuroidea</taxon>
        <taxon>Aspidochirotacea</taxon>
        <taxon>Aspidochirotida</taxon>
        <taxon>Holothuriidae</taxon>
        <taxon>Holothuria</taxon>
    </lineage>
</organism>
<keyword evidence="2" id="KW-1185">Reference proteome</keyword>
<accession>A0A9Q1CSE7</accession>